<evidence type="ECO:0000313" key="2">
    <source>
        <dbReference type="EMBL" id="KAK3953053.1"/>
    </source>
</evidence>
<keyword evidence="1" id="KW-0472">Membrane</keyword>
<keyword evidence="3" id="KW-1185">Reference proteome</keyword>
<organism evidence="2 3">
    <name type="scientific">Pseudoneurospora amorphoporcata</name>
    <dbReference type="NCBI Taxonomy" id="241081"/>
    <lineage>
        <taxon>Eukaryota</taxon>
        <taxon>Fungi</taxon>
        <taxon>Dikarya</taxon>
        <taxon>Ascomycota</taxon>
        <taxon>Pezizomycotina</taxon>
        <taxon>Sordariomycetes</taxon>
        <taxon>Sordariomycetidae</taxon>
        <taxon>Sordariales</taxon>
        <taxon>Sordariaceae</taxon>
        <taxon>Pseudoneurospora</taxon>
    </lineage>
</organism>
<gene>
    <name evidence="2" type="ORF">QBC32DRAFT_128959</name>
</gene>
<dbReference type="EMBL" id="MU859112">
    <property type="protein sequence ID" value="KAK3953053.1"/>
    <property type="molecule type" value="Genomic_DNA"/>
</dbReference>
<dbReference type="Proteomes" id="UP001303222">
    <property type="component" value="Unassembled WGS sequence"/>
</dbReference>
<comment type="caution">
    <text evidence="2">The sequence shown here is derived from an EMBL/GenBank/DDBJ whole genome shotgun (WGS) entry which is preliminary data.</text>
</comment>
<keyword evidence="1" id="KW-1133">Transmembrane helix</keyword>
<protein>
    <submittedName>
        <fullName evidence="2">Uncharacterized protein</fullName>
    </submittedName>
</protein>
<reference evidence="2" key="1">
    <citation type="journal article" date="2023" name="Mol. Phylogenet. Evol.">
        <title>Genome-scale phylogeny and comparative genomics of the fungal order Sordariales.</title>
        <authorList>
            <person name="Hensen N."/>
            <person name="Bonometti L."/>
            <person name="Westerberg I."/>
            <person name="Brannstrom I.O."/>
            <person name="Guillou S."/>
            <person name="Cros-Aarteil S."/>
            <person name="Calhoun S."/>
            <person name="Haridas S."/>
            <person name="Kuo A."/>
            <person name="Mondo S."/>
            <person name="Pangilinan J."/>
            <person name="Riley R."/>
            <person name="LaButti K."/>
            <person name="Andreopoulos B."/>
            <person name="Lipzen A."/>
            <person name="Chen C."/>
            <person name="Yan M."/>
            <person name="Daum C."/>
            <person name="Ng V."/>
            <person name="Clum A."/>
            <person name="Steindorff A."/>
            <person name="Ohm R.A."/>
            <person name="Martin F."/>
            <person name="Silar P."/>
            <person name="Natvig D.O."/>
            <person name="Lalanne C."/>
            <person name="Gautier V."/>
            <person name="Ament-Velasquez S.L."/>
            <person name="Kruys A."/>
            <person name="Hutchinson M.I."/>
            <person name="Powell A.J."/>
            <person name="Barry K."/>
            <person name="Miller A.N."/>
            <person name="Grigoriev I.V."/>
            <person name="Debuchy R."/>
            <person name="Gladieux P."/>
            <person name="Hiltunen Thoren M."/>
            <person name="Johannesson H."/>
        </authorList>
    </citation>
    <scope>NUCLEOTIDE SEQUENCE</scope>
    <source>
        <strain evidence="2">CBS 626.80</strain>
    </source>
</reference>
<feature type="transmembrane region" description="Helical" evidence="1">
    <location>
        <begin position="20"/>
        <end position="42"/>
    </location>
</feature>
<sequence length="180" mass="20196">MDSNLGLVGFTQTNIYHTFLNTPACNFLLAPTLVVVLQFALLDPIHMQFQDKKSGHSFRSALLMNNQEPKLFTLRTTTCGQIREESQGTSSTSPCQATLDQSSCMARDLVTGRIEVFPKKGIGIHYYVYFFSLFPSFSPCMQICIAKKKKKTRPGISSRAKLMVTPLGFVCLFHHQAIQH</sequence>
<evidence type="ECO:0000256" key="1">
    <source>
        <dbReference type="SAM" id="Phobius"/>
    </source>
</evidence>
<keyword evidence="1" id="KW-0812">Transmembrane</keyword>
<evidence type="ECO:0000313" key="3">
    <source>
        <dbReference type="Proteomes" id="UP001303222"/>
    </source>
</evidence>
<proteinExistence type="predicted"/>
<dbReference type="AlphaFoldDB" id="A0AAN6NXS5"/>
<name>A0AAN6NXS5_9PEZI</name>
<reference evidence="2" key="2">
    <citation type="submission" date="2023-06" db="EMBL/GenBank/DDBJ databases">
        <authorList>
            <consortium name="Lawrence Berkeley National Laboratory"/>
            <person name="Mondo S.J."/>
            <person name="Hensen N."/>
            <person name="Bonometti L."/>
            <person name="Westerberg I."/>
            <person name="Brannstrom I.O."/>
            <person name="Guillou S."/>
            <person name="Cros-Aarteil S."/>
            <person name="Calhoun S."/>
            <person name="Haridas S."/>
            <person name="Kuo A."/>
            <person name="Pangilinan J."/>
            <person name="Riley R."/>
            <person name="Labutti K."/>
            <person name="Andreopoulos B."/>
            <person name="Lipzen A."/>
            <person name="Chen C."/>
            <person name="Yanf M."/>
            <person name="Daum C."/>
            <person name="Ng V."/>
            <person name="Clum A."/>
            <person name="Steindorff A."/>
            <person name="Ohm R."/>
            <person name="Martin F."/>
            <person name="Silar P."/>
            <person name="Natvig D."/>
            <person name="Lalanne C."/>
            <person name="Gautier V."/>
            <person name="Ament-Velasquez S.L."/>
            <person name="Kruys A."/>
            <person name="Hutchinson M.I."/>
            <person name="Powell A.J."/>
            <person name="Barry K."/>
            <person name="Miller A.N."/>
            <person name="Grigoriev I.V."/>
            <person name="Debuchy R."/>
            <person name="Gladieux P."/>
            <person name="Thoren M.H."/>
            <person name="Johannesson H."/>
        </authorList>
    </citation>
    <scope>NUCLEOTIDE SEQUENCE</scope>
    <source>
        <strain evidence="2">CBS 626.80</strain>
    </source>
</reference>
<accession>A0AAN6NXS5</accession>